<organism evidence="2 3">
    <name type="scientific">Elysia chlorotica</name>
    <name type="common">Eastern emerald elysia</name>
    <name type="synonym">Sea slug</name>
    <dbReference type="NCBI Taxonomy" id="188477"/>
    <lineage>
        <taxon>Eukaryota</taxon>
        <taxon>Metazoa</taxon>
        <taxon>Spiralia</taxon>
        <taxon>Lophotrochozoa</taxon>
        <taxon>Mollusca</taxon>
        <taxon>Gastropoda</taxon>
        <taxon>Heterobranchia</taxon>
        <taxon>Euthyneura</taxon>
        <taxon>Panpulmonata</taxon>
        <taxon>Sacoglossa</taxon>
        <taxon>Placobranchoidea</taxon>
        <taxon>Plakobranchidae</taxon>
        <taxon>Elysia</taxon>
    </lineage>
</organism>
<reference evidence="2 3" key="1">
    <citation type="submission" date="2019-01" db="EMBL/GenBank/DDBJ databases">
        <title>A draft genome assembly of the solar-powered sea slug Elysia chlorotica.</title>
        <authorList>
            <person name="Cai H."/>
            <person name="Li Q."/>
            <person name="Fang X."/>
            <person name="Li J."/>
            <person name="Curtis N.E."/>
            <person name="Altenburger A."/>
            <person name="Shibata T."/>
            <person name="Feng M."/>
            <person name="Maeda T."/>
            <person name="Schwartz J.A."/>
            <person name="Shigenobu S."/>
            <person name="Lundholm N."/>
            <person name="Nishiyama T."/>
            <person name="Yang H."/>
            <person name="Hasebe M."/>
            <person name="Li S."/>
            <person name="Pierce S.K."/>
            <person name="Wang J."/>
        </authorList>
    </citation>
    <scope>NUCLEOTIDE SEQUENCE [LARGE SCALE GENOMIC DNA]</scope>
    <source>
        <strain evidence="2">EC2010</strain>
        <tissue evidence="2">Whole organism of an adult</tissue>
    </source>
</reference>
<evidence type="ECO:0000256" key="1">
    <source>
        <dbReference type="SAM" id="MobiDB-lite"/>
    </source>
</evidence>
<gene>
    <name evidence="2" type="ORF">EGW08_013359</name>
</gene>
<dbReference type="AlphaFoldDB" id="A0A433TBV3"/>
<evidence type="ECO:0000313" key="3">
    <source>
        <dbReference type="Proteomes" id="UP000271974"/>
    </source>
</evidence>
<keyword evidence="3" id="KW-1185">Reference proteome</keyword>
<name>A0A433TBV3_ELYCH</name>
<accession>A0A433TBV3</accession>
<comment type="caution">
    <text evidence="2">The sequence shown here is derived from an EMBL/GenBank/DDBJ whole genome shotgun (WGS) entry which is preliminary data.</text>
</comment>
<feature type="compositionally biased region" description="Basic and acidic residues" evidence="1">
    <location>
        <begin position="20"/>
        <end position="31"/>
    </location>
</feature>
<sequence length="126" mass="14084">KGLWSHSQALKQPVTSDPQPLRRDPGPDLHPARGPSPKVKGKKPKSVMEDIPQEGEPIESDVQLITNGHLLPLDPSVTAPVSSGDDPKVKAKRLWTDIYTKRETMYWKNLKPFVFVKTLPKRCQGV</sequence>
<dbReference type="EMBL" id="RQTK01000484">
    <property type="protein sequence ID" value="RUS78884.1"/>
    <property type="molecule type" value="Genomic_DNA"/>
</dbReference>
<proteinExistence type="predicted"/>
<feature type="region of interest" description="Disordered" evidence="1">
    <location>
        <begin position="1"/>
        <end position="56"/>
    </location>
</feature>
<dbReference type="Proteomes" id="UP000271974">
    <property type="component" value="Unassembled WGS sequence"/>
</dbReference>
<feature type="non-terminal residue" evidence="2">
    <location>
        <position position="1"/>
    </location>
</feature>
<protein>
    <submittedName>
        <fullName evidence="2">Uncharacterized protein</fullName>
    </submittedName>
</protein>
<feature type="non-terminal residue" evidence="2">
    <location>
        <position position="126"/>
    </location>
</feature>
<feature type="compositionally biased region" description="Polar residues" evidence="1">
    <location>
        <begin position="1"/>
        <end position="18"/>
    </location>
</feature>
<evidence type="ECO:0000313" key="2">
    <source>
        <dbReference type="EMBL" id="RUS78884.1"/>
    </source>
</evidence>